<keyword evidence="4 9" id="KW-0694">RNA-binding</keyword>
<dbReference type="EMBL" id="GAKP01008920">
    <property type="protein sequence ID" value="JAC50032.1"/>
    <property type="molecule type" value="Transcribed_RNA"/>
</dbReference>
<dbReference type="GO" id="GO:0032040">
    <property type="term" value="C:small-subunit processome"/>
    <property type="evidence" value="ECO:0007669"/>
    <property type="project" value="TreeGrafter"/>
</dbReference>
<dbReference type="PROSITE" id="PS50889">
    <property type="entry name" value="S4"/>
    <property type="match status" value="1"/>
</dbReference>
<evidence type="ECO:0000256" key="9">
    <source>
        <dbReference type="PROSITE-ProRule" id="PRU00182"/>
    </source>
</evidence>
<evidence type="ECO:0000256" key="1">
    <source>
        <dbReference type="ARBA" id="ARBA00004604"/>
    </source>
</evidence>
<dbReference type="InterPro" id="IPR022801">
    <property type="entry name" value="Ribosomal_uS4"/>
</dbReference>
<dbReference type="Pfam" id="PF01479">
    <property type="entry name" value="S4"/>
    <property type="match status" value="1"/>
</dbReference>
<dbReference type="GeneID" id="105226826"/>
<feature type="domain" description="Small ribosomal subunit protein uS4 N-terminal" evidence="10">
    <location>
        <begin position="4"/>
        <end position="107"/>
    </location>
</feature>
<dbReference type="InterPro" id="IPR002942">
    <property type="entry name" value="S4_RNA-bd"/>
</dbReference>
<dbReference type="GO" id="GO:0019843">
    <property type="term" value="F:rRNA binding"/>
    <property type="evidence" value="ECO:0007669"/>
    <property type="project" value="InterPro"/>
</dbReference>
<dbReference type="AlphaFoldDB" id="A0A034W6V2"/>
<protein>
    <recommendedName>
        <fullName evidence="7">U3 small nucleolar ribonucleoprotein protein IMP3</fullName>
    </recommendedName>
    <alternativeName>
        <fullName evidence="8">U3 small nucleolar ribonucleoprotein protein imp3</fullName>
    </alternativeName>
</protein>
<evidence type="ECO:0000256" key="2">
    <source>
        <dbReference type="ARBA" id="ARBA00007465"/>
    </source>
</evidence>
<gene>
    <name evidence="11" type="primary">IMP3</name>
</gene>
<proteinExistence type="inferred from homology"/>
<evidence type="ECO:0000256" key="6">
    <source>
        <dbReference type="ARBA" id="ARBA00023274"/>
    </source>
</evidence>
<keyword evidence="5" id="KW-0539">Nucleus</keyword>
<dbReference type="PANTHER" id="PTHR11831">
    <property type="entry name" value="30S 40S RIBOSOMAL PROTEIN"/>
    <property type="match status" value="1"/>
</dbReference>
<dbReference type="PANTHER" id="PTHR11831:SF1">
    <property type="entry name" value="U3 SMALL NUCLEOLAR RIBONUCLEOPROTEIN PROTEIN IMP3"/>
    <property type="match status" value="1"/>
</dbReference>
<evidence type="ECO:0000259" key="10">
    <source>
        <dbReference type="SMART" id="SM01390"/>
    </source>
</evidence>
<evidence type="ECO:0000256" key="8">
    <source>
        <dbReference type="ARBA" id="ARBA00072223"/>
    </source>
</evidence>
<dbReference type="OrthoDB" id="10248812at2759"/>
<dbReference type="CDD" id="cd00165">
    <property type="entry name" value="S4"/>
    <property type="match status" value="1"/>
</dbReference>
<organism evidence="11">
    <name type="scientific">Bactrocera dorsalis</name>
    <name type="common">Oriental fruit fly</name>
    <name type="synonym">Dacus dorsalis</name>
    <dbReference type="NCBI Taxonomy" id="27457"/>
    <lineage>
        <taxon>Eukaryota</taxon>
        <taxon>Metazoa</taxon>
        <taxon>Ecdysozoa</taxon>
        <taxon>Arthropoda</taxon>
        <taxon>Hexapoda</taxon>
        <taxon>Insecta</taxon>
        <taxon>Pterygota</taxon>
        <taxon>Neoptera</taxon>
        <taxon>Endopterygota</taxon>
        <taxon>Diptera</taxon>
        <taxon>Brachycera</taxon>
        <taxon>Muscomorpha</taxon>
        <taxon>Tephritoidea</taxon>
        <taxon>Tephritidae</taxon>
        <taxon>Bactrocera</taxon>
        <taxon>Bactrocera</taxon>
    </lineage>
</organism>
<name>A0A034W6V2_BACDO</name>
<keyword evidence="3" id="KW-0690">Ribosome biogenesis</keyword>
<dbReference type="RefSeq" id="XP_011204196.2">
    <property type="nucleotide sequence ID" value="XM_011205894.4"/>
</dbReference>
<dbReference type="GO" id="GO:0030515">
    <property type="term" value="F:snoRNA binding"/>
    <property type="evidence" value="ECO:0007669"/>
    <property type="project" value="TreeGrafter"/>
</dbReference>
<evidence type="ECO:0000313" key="11">
    <source>
        <dbReference type="EMBL" id="JAC50032.1"/>
    </source>
</evidence>
<sequence>MVRKLKYHEQKLLKKVDFITWKVDNGGKETKILRRYHIRKPADYTKYNKLSREIRTLCEKIANLEKTDPFKSEAGSMLLQKLYDMGLTRNTMDLSVASTVSASSFCRRRLPVVMVKNRLSQNLKNATDLIEQGHIRVGPDMITDPAFLVTRNLEDFVTWVDSSKIKQHVLNYNDERDDFALV</sequence>
<dbReference type="KEGG" id="bdr:105226826"/>
<evidence type="ECO:0000256" key="5">
    <source>
        <dbReference type="ARBA" id="ARBA00023242"/>
    </source>
</evidence>
<dbReference type="FunFam" id="3.10.290.10:FF:000006">
    <property type="entry name" value="U3 small nucleolar ribonucleoprotein IMP3"/>
    <property type="match status" value="1"/>
</dbReference>
<dbReference type="SUPFAM" id="SSF55174">
    <property type="entry name" value="Alpha-L RNA-binding motif"/>
    <property type="match status" value="1"/>
</dbReference>
<dbReference type="GO" id="GO:0042274">
    <property type="term" value="P:ribosomal small subunit biogenesis"/>
    <property type="evidence" value="ECO:0007669"/>
    <property type="project" value="TreeGrafter"/>
</dbReference>
<evidence type="ECO:0000256" key="4">
    <source>
        <dbReference type="ARBA" id="ARBA00022884"/>
    </source>
</evidence>
<reference evidence="11" key="1">
    <citation type="journal article" date="2014" name="BMC Genomics">
        <title>Characterizing the developmental transcriptome of the oriental fruit fly, Bactrocera dorsalis (Diptera: Tephritidae) through comparative genomic analysis with Drosophila melanogaster utilizing modENCODE datasets.</title>
        <authorList>
            <person name="Geib S.M."/>
            <person name="Calla B."/>
            <person name="Hall B."/>
            <person name="Hou S."/>
            <person name="Manoukis N.C."/>
        </authorList>
    </citation>
    <scope>NUCLEOTIDE SEQUENCE</scope>
    <source>
        <strain evidence="11">Punador</strain>
    </source>
</reference>
<dbReference type="InterPro" id="IPR001912">
    <property type="entry name" value="Ribosomal_uS4_N"/>
</dbReference>
<dbReference type="GO" id="GO:0006364">
    <property type="term" value="P:rRNA processing"/>
    <property type="evidence" value="ECO:0007669"/>
    <property type="project" value="TreeGrafter"/>
</dbReference>
<comment type="subcellular location">
    <subcellularLocation>
        <location evidence="1">Nucleus</location>
        <location evidence="1">Nucleolus</location>
    </subcellularLocation>
</comment>
<evidence type="ECO:0000256" key="7">
    <source>
        <dbReference type="ARBA" id="ARBA00069727"/>
    </source>
</evidence>
<evidence type="ECO:0000256" key="3">
    <source>
        <dbReference type="ARBA" id="ARBA00022517"/>
    </source>
</evidence>
<comment type="similarity">
    <text evidence="2">Belongs to the universal ribosomal protein uS4 family.</text>
</comment>
<dbReference type="SMART" id="SM01390">
    <property type="entry name" value="Ribosomal_S4"/>
    <property type="match status" value="1"/>
</dbReference>
<dbReference type="GO" id="GO:0034457">
    <property type="term" value="C:Mpp10 complex"/>
    <property type="evidence" value="ECO:0007669"/>
    <property type="project" value="TreeGrafter"/>
</dbReference>
<accession>A0A034W6V2</accession>
<dbReference type="Pfam" id="PF00163">
    <property type="entry name" value="Ribosomal_S4"/>
    <property type="match status" value="1"/>
</dbReference>
<keyword evidence="6 11" id="KW-0687">Ribonucleoprotein</keyword>